<dbReference type="GO" id="GO:0016887">
    <property type="term" value="F:ATP hydrolysis activity"/>
    <property type="evidence" value="ECO:0007669"/>
    <property type="project" value="InterPro"/>
</dbReference>
<gene>
    <name evidence="9" type="ORF">OBE_14991</name>
</gene>
<evidence type="ECO:0000256" key="6">
    <source>
        <dbReference type="ARBA" id="ARBA00023204"/>
    </source>
</evidence>
<evidence type="ECO:0000256" key="5">
    <source>
        <dbReference type="ARBA" id="ARBA00022840"/>
    </source>
</evidence>
<dbReference type="EMBL" id="AJWZ01010330">
    <property type="protein sequence ID" value="EKC48781.1"/>
    <property type="molecule type" value="Genomic_DNA"/>
</dbReference>
<evidence type="ECO:0000256" key="4">
    <source>
        <dbReference type="ARBA" id="ARBA00022763"/>
    </source>
</evidence>
<feature type="non-terminal residue" evidence="9">
    <location>
        <position position="1"/>
    </location>
</feature>
<keyword evidence="5" id="KW-0067">ATP-binding</keyword>
<evidence type="ECO:0000256" key="7">
    <source>
        <dbReference type="ARBA" id="ARBA00033408"/>
    </source>
</evidence>
<keyword evidence="4" id="KW-0227">DNA damage</keyword>
<organism evidence="9">
    <name type="scientific">human gut metagenome</name>
    <dbReference type="NCBI Taxonomy" id="408170"/>
    <lineage>
        <taxon>unclassified sequences</taxon>
        <taxon>metagenomes</taxon>
        <taxon>organismal metagenomes</taxon>
    </lineage>
</organism>
<evidence type="ECO:0000256" key="3">
    <source>
        <dbReference type="ARBA" id="ARBA00022741"/>
    </source>
</evidence>
<evidence type="ECO:0000259" key="8">
    <source>
        <dbReference type="Pfam" id="PF13476"/>
    </source>
</evidence>
<dbReference type="InterPro" id="IPR038729">
    <property type="entry name" value="Rad50/SbcC_AAA"/>
</dbReference>
<keyword evidence="3" id="KW-0547">Nucleotide-binding</keyword>
<dbReference type="GO" id="GO:0009432">
    <property type="term" value="P:SOS response"/>
    <property type="evidence" value="ECO:0007669"/>
    <property type="project" value="TreeGrafter"/>
</dbReference>
<feature type="domain" description="Rad50/SbcC-type AAA" evidence="8">
    <location>
        <begin position="4"/>
        <end position="126"/>
    </location>
</feature>
<reference evidence="9" key="1">
    <citation type="journal article" date="2013" name="Environ. Microbiol.">
        <title>Microbiota from the distal guts of lean and obese adolescents exhibit partial functional redundancy besides clear differences in community structure.</title>
        <authorList>
            <person name="Ferrer M."/>
            <person name="Ruiz A."/>
            <person name="Lanza F."/>
            <person name="Haange S.B."/>
            <person name="Oberbach A."/>
            <person name="Till H."/>
            <person name="Bargiela R."/>
            <person name="Campoy C."/>
            <person name="Segura M.T."/>
            <person name="Richter M."/>
            <person name="von Bergen M."/>
            <person name="Seifert J."/>
            <person name="Suarez A."/>
        </authorList>
    </citation>
    <scope>NUCLEOTIDE SEQUENCE</scope>
</reference>
<proteinExistence type="inferred from homology"/>
<accession>K1SN87</accession>
<comment type="caution">
    <text evidence="9">The sequence shown here is derived from an EMBL/GenBank/DDBJ whole genome shotgun (WGS) entry which is preliminary data.</text>
</comment>
<dbReference type="Pfam" id="PF13476">
    <property type="entry name" value="AAA_23"/>
    <property type="match status" value="1"/>
</dbReference>
<comment type="similarity">
    <text evidence="1">Belongs to the RecN family.</text>
</comment>
<dbReference type="InterPro" id="IPR027417">
    <property type="entry name" value="P-loop_NTPase"/>
</dbReference>
<evidence type="ECO:0000256" key="1">
    <source>
        <dbReference type="ARBA" id="ARBA00009441"/>
    </source>
</evidence>
<sequence length="166" mass="18701">ITTLHIKNIGIIDDIVIDLNKGLNVLTGETGAGKTLIVDSLGIIAGGRFSKDMIRRGQNMSFVELALYLPDNPNSIDGNIVVSREINTSGKNLCKINGRLVTVNELKNFMKNIIDIHGQYDNQTLTDTEFHTKYLDKFIGTRIAEIHKKYVELYTEYIELNKMTKK</sequence>
<name>K1SN87_9ZZZZ</name>
<keyword evidence="6" id="KW-0234">DNA repair</keyword>
<dbReference type="PANTHER" id="PTHR11059:SF0">
    <property type="entry name" value="DNA REPAIR PROTEIN RECN"/>
    <property type="match status" value="1"/>
</dbReference>
<dbReference type="InterPro" id="IPR004604">
    <property type="entry name" value="DNA_recomb/repair_RecN"/>
</dbReference>
<dbReference type="GO" id="GO:0006310">
    <property type="term" value="P:DNA recombination"/>
    <property type="evidence" value="ECO:0007669"/>
    <property type="project" value="InterPro"/>
</dbReference>
<dbReference type="GO" id="GO:0043590">
    <property type="term" value="C:bacterial nucleoid"/>
    <property type="evidence" value="ECO:0007669"/>
    <property type="project" value="TreeGrafter"/>
</dbReference>
<dbReference type="AlphaFoldDB" id="K1SN87"/>
<dbReference type="GO" id="GO:0005524">
    <property type="term" value="F:ATP binding"/>
    <property type="evidence" value="ECO:0007669"/>
    <property type="project" value="UniProtKB-KW"/>
</dbReference>
<dbReference type="PANTHER" id="PTHR11059">
    <property type="entry name" value="DNA REPAIR PROTEIN RECN"/>
    <property type="match status" value="1"/>
</dbReference>
<dbReference type="Gene3D" id="3.40.50.300">
    <property type="entry name" value="P-loop containing nucleotide triphosphate hydrolases"/>
    <property type="match status" value="1"/>
</dbReference>
<evidence type="ECO:0000256" key="2">
    <source>
        <dbReference type="ARBA" id="ARBA00021315"/>
    </source>
</evidence>
<dbReference type="GO" id="GO:0006302">
    <property type="term" value="P:double-strand break repair"/>
    <property type="evidence" value="ECO:0007669"/>
    <property type="project" value="InterPro"/>
</dbReference>
<evidence type="ECO:0000313" key="9">
    <source>
        <dbReference type="EMBL" id="EKC48781.1"/>
    </source>
</evidence>
<dbReference type="SUPFAM" id="SSF52540">
    <property type="entry name" value="P-loop containing nucleoside triphosphate hydrolases"/>
    <property type="match status" value="1"/>
</dbReference>
<protein>
    <recommendedName>
        <fullName evidence="2">DNA repair protein RecN</fullName>
    </recommendedName>
    <alternativeName>
        <fullName evidence="7">Recombination protein N</fullName>
    </alternativeName>
</protein>